<dbReference type="Pfam" id="PF00400">
    <property type="entry name" value="WD40"/>
    <property type="match status" value="2"/>
</dbReference>
<feature type="repeat" description="WD" evidence="1">
    <location>
        <begin position="206"/>
        <end position="247"/>
    </location>
</feature>
<dbReference type="PANTHER" id="PTHR19879:SF9">
    <property type="entry name" value="TRANSCRIPTION INITIATION FACTOR TFIID SUBUNIT 5"/>
    <property type="match status" value="1"/>
</dbReference>
<gene>
    <name evidence="2" type="ORF">ASPCAL11685</name>
</gene>
<dbReference type="InterPro" id="IPR015943">
    <property type="entry name" value="WD40/YVTN_repeat-like_dom_sf"/>
</dbReference>
<proteinExistence type="predicted"/>
<dbReference type="SUPFAM" id="SSF50969">
    <property type="entry name" value="YVTN repeat-like/Quinoprotein amine dehydrogenase"/>
    <property type="match status" value="1"/>
</dbReference>
<dbReference type="OMA" id="ESAISIW"/>
<sequence length="524" mass="57689">MLIDTVTEEVRKLFDKYTRNKVAEPVLALSPSGATIAWVSDDETIFLQDAMTNKISHELTNPNLSVEQLIFSPDGQLLAAIHRESAISIWRTTTGERRFCFSGRYMDSIAFSPNCRLIALVDSQHRGVVELWDMDVYQAGMDGCSSDTSLGTAEKHQLIVNQDQKQDGAKAIKAITFSTDGRTIASTSSDNCVCIWDSATGSEIRELRHQDLVKKIFYSADSKSIVSLSGSNTILIWDMSSNGRRQLAHQGRNIESIALSPDGQTLASVALDSIQIWDLPTGQKTQYLQHHVEDLIPSAALFFARTGNLARAEFSPNSKMLAAGVGVSIHVWEVATGKEIQKLQDHLNLIMPITPLAFSSDGKTLSALAQISEPQRKALATGQVIVWDVETGIKSWLPPHPGANYCNVALSSDGKAVSASIQHGGSILIMQDTHSREIHPIGRFETMSFSADNRYLETNRGRLKIDGQVPHTTPFVGSDWVWHGGRRVLWIPPSHRGFVCACYGNTFALGFESEGLLFLRFDSD</sequence>
<dbReference type="SUPFAM" id="SSF50978">
    <property type="entry name" value="WD40 repeat-like"/>
    <property type="match status" value="1"/>
</dbReference>
<accession>A0A0U5GD37</accession>
<dbReference type="AlphaFoldDB" id="A0A0U5GD37"/>
<feature type="repeat" description="WD" evidence="1">
    <location>
        <begin position="165"/>
        <end position="206"/>
    </location>
</feature>
<name>A0A0U5GD37_ASPCI</name>
<organism evidence="2 3">
    <name type="scientific">Aspergillus calidoustus</name>
    <dbReference type="NCBI Taxonomy" id="454130"/>
    <lineage>
        <taxon>Eukaryota</taxon>
        <taxon>Fungi</taxon>
        <taxon>Dikarya</taxon>
        <taxon>Ascomycota</taxon>
        <taxon>Pezizomycotina</taxon>
        <taxon>Eurotiomycetes</taxon>
        <taxon>Eurotiomycetidae</taxon>
        <taxon>Eurotiales</taxon>
        <taxon>Aspergillaceae</taxon>
        <taxon>Aspergillus</taxon>
        <taxon>Aspergillus subgen. Nidulantes</taxon>
    </lineage>
</organism>
<keyword evidence="3" id="KW-1185">Reference proteome</keyword>
<dbReference type="SMART" id="SM00320">
    <property type="entry name" value="WD40"/>
    <property type="match status" value="6"/>
</dbReference>
<dbReference type="Proteomes" id="UP000054771">
    <property type="component" value="Unassembled WGS sequence"/>
</dbReference>
<dbReference type="PROSITE" id="PS50082">
    <property type="entry name" value="WD_REPEATS_2"/>
    <property type="match status" value="2"/>
</dbReference>
<dbReference type="OrthoDB" id="674604at2759"/>
<dbReference type="EMBL" id="CDMC01000011">
    <property type="protein sequence ID" value="CEL08536.1"/>
    <property type="molecule type" value="Genomic_DNA"/>
</dbReference>
<dbReference type="InterPro" id="IPR011044">
    <property type="entry name" value="Quino_amine_DH_bsu"/>
</dbReference>
<dbReference type="STRING" id="454130.A0A0U5GD37"/>
<dbReference type="PANTHER" id="PTHR19879">
    <property type="entry name" value="TRANSCRIPTION INITIATION FACTOR TFIID"/>
    <property type="match status" value="1"/>
</dbReference>
<dbReference type="InterPro" id="IPR036322">
    <property type="entry name" value="WD40_repeat_dom_sf"/>
</dbReference>
<evidence type="ECO:0000313" key="2">
    <source>
        <dbReference type="EMBL" id="CEL08536.1"/>
    </source>
</evidence>
<reference evidence="3" key="1">
    <citation type="journal article" date="2016" name="Genome Announc.">
        <title>Draft genome sequences of fungus Aspergillus calidoustus.</title>
        <authorList>
            <person name="Horn F."/>
            <person name="Linde J."/>
            <person name="Mattern D.J."/>
            <person name="Walther G."/>
            <person name="Guthke R."/>
            <person name="Scherlach K."/>
            <person name="Martin K."/>
            <person name="Brakhage A.A."/>
            <person name="Petzke L."/>
            <person name="Valiante V."/>
        </authorList>
    </citation>
    <scope>NUCLEOTIDE SEQUENCE [LARGE SCALE GENOMIC DNA]</scope>
    <source>
        <strain evidence="3">SF006504</strain>
    </source>
</reference>
<evidence type="ECO:0000313" key="3">
    <source>
        <dbReference type="Proteomes" id="UP000054771"/>
    </source>
</evidence>
<dbReference type="Gene3D" id="2.130.10.10">
    <property type="entry name" value="YVTN repeat-like/Quinoprotein amine dehydrogenase"/>
    <property type="match status" value="3"/>
</dbReference>
<protein>
    <submittedName>
        <fullName evidence="2">Uncharacterized protein</fullName>
    </submittedName>
</protein>
<evidence type="ECO:0000256" key="1">
    <source>
        <dbReference type="PROSITE-ProRule" id="PRU00221"/>
    </source>
</evidence>
<dbReference type="InterPro" id="IPR001680">
    <property type="entry name" value="WD40_rpt"/>
</dbReference>
<keyword evidence="1" id="KW-0853">WD repeat</keyword>